<name>A0ABQ3YQ55_9ACTN</name>
<keyword evidence="1" id="KW-0812">Transmembrane</keyword>
<dbReference type="Proteomes" id="UP000637628">
    <property type="component" value="Unassembled WGS sequence"/>
</dbReference>
<proteinExistence type="predicted"/>
<organism evidence="2 3">
    <name type="scientific">Paractinoplanes durhamensis</name>
    <dbReference type="NCBI Taxonomy" id="113563"/>
    <lineage>
        <taxon>Bacteria</taxon>
        <taxon>Bacillati</taxon>
        <taxon>Actinomycetota</taxon>
        <taxon>Actinomycetes</taxon>
        <taxon>Micromonosporales</taxon>
        <taxon>Micromonosporaceae</taxon>
        <taxon>Paractinoplanes</taxon>
    </lineage>
</organism>
<evidence type="ECO:0000256" key="1">
    <source>
        <dbReference type="SAM" id="Phobius"/>
    </source>
</evidence>
<protein>
    <submittedName>
        <fullName evidence="2">Uncharacterized protein</fullName>
    </submittedName>
</protein>
<comment type="caution">
    <text evidence="2">The sequence shown here is derived from an EMBL/GenBank/DDBJ whole genome shotgun (WGS) entry which is preliminary data.</text>
</comment>
<sequence length="276" mass="28337">MAAVISPGVEAPPKRRWWLVGLVFGWIAALVVLSVWSVRHERATVPEQRDIADAVPELQQAAGVLFAAANGDGRALVLGGLELLGDCRITPVRSGVEAARNLTIYVGAGRARAALDGIADGLPRAYQPSVVATRGGTRLGFHADAGNFIGIDSNAEATAKVLTLRITSGCRPASADVPGAIDPSAAAAPATLAAVLEALGGTAVPEVQSVSNPDGGVAASWSAELDEPADLPQRLRKVSVGATIIRDDGSAWAYRTGDSSVVVVPDGDRVKVTVSQ</sequence>
<keyword evidence="1" id="KW-0472">Membrane</keyword>
<gene>
    <name evidence="2" type="ORF">Adu01nite_10700</name>
</gene>
<evidence type="ECO:0000313" key="3">
    <source>
        <dbReference type="Proteomes" id="UP000637628"/>
    </source>
</evidence>
<keyword evidence="1" id="KW-1133">Transmembrane helix</keyword>
<dbReference type="EMBL" id="BOML01000010">
    <property type="protein sequence ID" value="GID99719.1"/>
    <property type="molecule type" value="Genomic_DNA"/>
</dbReference>
<feature type="transmembrane region" description="Helical" evidence="1">
    <location>
        <begin position="17"/>
        <end position="38"/>
    </location>
</feature>
<reference evidence="2 3" key="1">
    <citation type="submission" date="2021-01" db="EMBL/GenBank/DDBJ databases">
        <title>Whole genome shotgun sequence of Actinoplanes durhamensis NBRC 14914.</title>
        <authorList>
            <person name="Komaki H."/>
            <person name="Tamura T."/>
        </authorList>
    </citation>
    <scope>NUCLEOTIDE SEQUENCE [LARGE SCALE GENOMIC DNA]</scope>
    <source>
        <strain evidence="2 3">NBRC 14914</strain>
    </source>
</reference>
<keyword evidence="3" id="KW-1185">Reference proteome</keyword>
<evidence type="ECO:0000313" key="2">
    <source>
        <dbReference type="EMBL" id="GID99719.1"/>
    </source>
</evidence>
<accession>A0ABQ3YQ55</accession>